<evidence type="ECO:0000259" key="2">
    <source>
        <dbReference type="Pfam" id="PF00534"/>
    </source>
</evidence>
<dbReference type="Pfam" id="PF00534">
    <property type="entry name" value="Glycos_transf_1"/>
    <property type="match status" value="1"/>
</dbReference>
<gene>
    <name evidence="3" type="ORF">S06H3_35610</name>
</gene>
<dbReference type="SUPFAM" id="SSF53756">
    <property type="entry name" value="UDP-Glycosyltransferase/glycogen phosphorylase"/>
    <property type="match status" value="1"/>
</dbReference>
<evidence type="ECO:0000256" key="1">
    <source>
        <dbReference type="ARBA" id="ARBA00022679"/>
    </source>
</evidence>
<dbReference type="PANTHER" id="PTHR46401:SF2">
    <property type="entry name" value="GLYCOSYLTRANSFERASE WBBK-RELATED"/>
    <property type="match status" value="1"/>
</dbReference>
<dbReference type="Gene3D" id="3.40.50.2000">
    <property type="entry name" value="Glycogen Phosphorylase B"/>
    <property type="match status" value="2"/>
</dbReference>
<feature type="domain" description="Glycosyl transferase family 1" evidence="2">
    <location>
        <begin position="168"/>
        <end position="273"/>
    </location>
</feature>
<organism evidence="3">
    <name type="scientific">marine sediment metagenome</name>
    <dbReference type="NCBI Taxonomy" id="412755"/>
    <lineage>
        <taxon>unclassified sequences</taxon>
        <taxon>metagenomes</taxon>
        <taxon>ecological metagenomes</taxon>
    </lineage>
</organism>
<dbReference type="PANTHER" id="PTHR46401">
    <property type="entry name" value="GLYCOSYLTRANSFERASE WBBK-RELATED"/>
    <property type="match status" value="1"/>
</dbReference>
<dbReference type="GO" id="GO:0016757">
    <property type="term" value="F:glycosyltransferase activity"/>
    <property type="evidence" value="ECO:0007669"/>
    <property type="project" value="InterPro"/>
</dbReference>
<feature type="non-terminal residue" evidence="3">
    <location>
        <position position="273"/>
    </location>
</feature>
<reference evidence="3" key="1">
    <citation type="journal article" date="2014" name="Front. Microbiol.">
        <title>High frequency of phylogenetically diverse reductive dehalogenase-homologous genes in deep subseafloor sedimentary metagenomes.</title>
        <authorList>
            <person name="Kawai M."/>
            <person name="Futagami T."/>
            <person name="Toyoda A."/>
            <person name="Takaki Y."/>
            <person name="Nishi S."/>
            <person name="Hori S."/>
            <person name="Arai W."/>
            <person name="Tsubouchi T."/>
            <person name="Morono Y."/>
            <person name="Uchiyama I."/>
            <person name="Ito T."/>
            <person name="Fujiyama A."/>
            <person name="Inagaki F."/>
            <person name="Takami H."/>
        </authorList>
    </citation>
    <scope>NUCLEOTIDE SEQUENCE</scope>
    <source>
        <strain evidence="3">Expedition CK06-06</strain>
    </source>
</reference>
<accession>X1P0D8</accession>
<evidence type="ECO:0000313" key="3">
    <source>
        <dbReference type="EMBL" id="GAI24374.1"/>
    </source>
</evidence>
<dbReference type="InterPro" id="IPR001296">
    <property type="entry name" value="Glyco_trans_1"/>
</dbReference>
<comment type="caution">
    <text evidence="3">The sequence shown here is derived from an EMBL/GenBank/DDBJ whole genome shotgun (WGS) entry which is preliminary data.</text>
</comment>
<dbReference type="AlphaFoldDB" id="X1P0D8"/>
<keyword evidence="1" id="KW-0808">Transferase</keyword>
<protein>
    <recommendedName>
        <fullName evidence="2">Glycosyl transferase family 1 domain-containing protein</fullName>
    </recommendedName>
</protein>
<dbReference type="EMBL" id="BARV01021499">
    <property type="protein sequence ID" value="GAI24374.1"/>
    <property type="molecule type" value="Genomic_DNA"/>
</dbReference>
<dbReference type="GO" id="GO:0009103">
    <property type="term" value="P:lipopolysaccharide biosynthetic process"/>
    <property type="evidence" value="ECO:0007669"/>
    <property type="project" value="TreeGrafter"/>
</dbReference>
<proteinExistence type="predicted"/>
<sequence length="273" mass="31833">MEFNREKKIGWILTSLRKGGGSIYGKKARKALSEEFNVETKNLETKYLKWRFLKPLGWLLGFIKLKGCKDLWIRHSFIDVAALPLGKAKGKNLALIYHIDNSVSFLILRPFLFWIEKIFYHSLKKVDAIVTISEYWKNYFLDRGYSNVYKIYYGFDLTDFEFDSEEILEFKKKFRLEGKPIIYIGNCQKAKGVMEIWRALRDLDVYLVTSGERMINIPALNLDLEYRDYLRLLKTSSIVVAMSRFKEGWCITAHEAMLCKTPVIGSGLGGMKE</sequence>
<name>X1P0D8_9ZZZZ</name>